<evidence type="ECO:0000256" key="1">
    <source>
        <dbReference type="SAM" id="Phobius"/>
    </source>
</evidence>
<evidence type="ECO:0000259" key="2">
    <source>
        <dbReference type="Pfam" id="PF04773"/>
    </source>
</evidence>
<dbReference type="Gene3D" id="3.55.50.30">
    <property type="match status" value="1"/>
</dbReference>
<dbReference type="InterPro" id="IPR006860">
    <property type="entry name" value="FecR"/>
</dbReference>
<dbReference type="PANTHER" id="PTHR30273">
    <property type="entry name" value="PERIPLASMIC SIGNAL SENSOR AND SIGMA FACTOR ACTIVATOR FECR-RELATED"/>
    <property type="match status" value="1"/>
</dbReference>
<feature type="domain" description="FecR N-terminal" evidence="3">
    <location>
        <begin position="14"/>
        <end position="55"/>
    </location>
</feature>
<dbReference type="InterPro" id="IPR032623">
    <property type="entry name" value="FecR_N"/>
</dbReference>
<dbReference type="Pfam" id="PF16220">
    <property type="entry name" value="DUF4880"/>
    <property type="match status" value="1"/>
</dbReference>
<dbReference type="Pfam" id="PF04773">
    <property type="entry name" value="FecR"/>
    <property type="match status" value="1"/>
</dbReference>
<proteinExistence type="predicted"/>
<organism evidence="4 5">
    <name type="scientific">Thalassospira lucentensis</name>
    <dbReference type="NCBI Taxonomy" id="168935"/>
    <lineage>
        <taxon>Bacteria</taxon>
        <taxon>Pseudomonadati</taxon>
        <taxon>Pseudomonadota</taxon>
        <taxon>Alphaproteobacteria</taxon>
        <taxon>Rhodospirillales</taxon>
        <taxon>Thalassospiraceae</taxon>
        <taxon>Thalassospira</taxon>
    </lineage>
</organism>
<dbReference type="Proteomes" id="UP000076335">
    <property type="component" value="Unassembled WGS sequence"/>
</dbReference>
<evidence type="ECO:0000313" key="5">
    <source>
        <dbReference type="Proteomes" id="UP000076335"/>
    </source>
</evidence>
<feature type="domain" description="FecR protein" evidence="2">
    <location>
        <begin position="138"/>
        <end position="230"/>
    </location>
</feature>
<protein>
    <recommendedName>
        <fullName evidence="6">Iron dicitrate transport regulator FecR</fullName>
    </recommendedName>
</protein>
<reference evidence="4 5" key="1">
    <citation type="submission" date="2015-12" db="EMBL/GenBank/DDBJ databases">
        <title>Genome sequence of Thalassospira lucentensis MCCC 1A02072.</title>
        <authorList>
            <person name="Lu L."/>
            <person name="Lai Q."/>
            <person name="Shao Z."/>
            <person name="Qian P."/>
        </authorList>
    </citation>
    <scope>NUCLEOTIDE SEQUENCE [LARGE SCALE GENOMIC DNA]</scope>
    <source>
        <strain evidence="4 5">MCCC 1A02072</strain>
    </source>
</reference>
<evidence type="ECO:0000313" key="4">
    <source>
        <dbReference type="EMBL" id="KZB62113.1"/>
    </source>
</evidence>
<dbReference type="PANTHER" id="PTHR30273:SF2">
    <property type="entry name" value="PROTEIN FECR"/>
    <property type="match status" value="1"/>
</dbReference>
<dbReference type="InterPro" id="IPR012373">
    <property type="entry name" value="Ferrdict_sens_TM"/>
</dbReference>
<dbReference type="OrthoDB" id="1098280at2"/>
<dbReference type="AlphaFoldDB" id="A0A154L3V1"/>
<dbReference type="EMBL" id="LPVY01000021">
    <property type="protein sequence ID" value="KZB62113.1"/>
    <property type="molecule type" value="Genomic_DNA"/>
</dbReference>
<comment type="caution">
    <text evidence="4">The sequence shown here is derived from an EMBL/GenBank/DDBJ whole genome shotgun (WGS) entry which is preliminary data.</text>
</comment>
<evidence type="ECO:0008006" key="6">
    <source>
        <dbReference type="Google" id="ProtNLM"/>
    </source>
</evidence>
<sequence length="347" mass="37572">MAANTDAIPPQASREATDWLILLQEEPDDQDILRAFAEWCERDPAHMQAWNATRRTADVMATGAPEHADRWQPFVREMRTGGEGSFVSSSSRKDNVVRPAFGRRKMWLVGGLAIAASLFAAVIGPGIVTRAVTGWQADYVTDTAEMRTITLADASTVTMAPESAIRVRYEAGERHIDLLGGEAFFEVTPDAERPFTVFADEVGVTVLGTGFDVRRNEAGTDVAVEHGLVRVGFDQITPPVAELLEAGQSASVTWQGAVARGQLPAGQVAAWRQNQLIAQDQPLGTVIDGLRRYYPGRIIITDDALATRPVTGVYNLADPLAALRGIARAQNAVVRQVTPWVLLVSAS</sequence>
<dbReference type="Gene3D" id="2.60.120.1440">
    <property type="match status" value="1"/>
</dbReference>
<dbReference type="RefSeq" id="WP_062952692.1">
    <property type="nucleotide sequence ID" value="NZ_LPVY01000021.1"/>
</dbReference>
<evidence type="ECO:0000259" key="3">
    <source>
        <dbReference type="Pfam" id="PF16220"/>
    </source>
</evidence>
<keyword evidence="1" id="KW-1133">Transmembrane helix</keyword>
<dbReference type="GO" id="GO:0016989">
    <property type="term" value="F:sigma factor antagonist activity"/>
    <property type="evidence" value="ECO:0007669"/>
    <property type="project" value="TreeGrafter"/>
</dbReference>
<accession>A0A154L3V1</accession>
<keyword evidence="1" id="KW-0812">Transmembrane</keyword>
<keyword evidence="1" id="KW-0472">Membrane</keyword>
<feature type="transmembrane region" description="Helical" evidence="1">
    <location>
        <begin position="107"/>
        <end position="128"/>
    </location>
</feature>
<gene>
    <name evidence="4" type="ORF">AUP42_03905</name>
</gene>
<name>A0A154L3V1_9PROT</name>
<dbReference type="PIRSF" id="PIRSF018266">
    <property type="entry name" value="FecR"/>
    <property type="match status" value="1"/>
</dbReference>